<dbReference type="GO" id="GO:0005794">
    <property type="term" value="C:Golgi apparatus"/>
    <property type="evidence" value="ECO:0007669"/>
    <property type="project" value="TreeGrafter"/>
</dbReference>
<evidence type="ECO:0000256" key="2">
    <source>
        <dbReference type="ARBA" id="ARBA00022553"/>
    </source>
</evidence>
<comment type="similarity">
    <text evidence="5">Belongs to the OSBP family.</text>
</comment>
<evidence type="ECO:0000313" key="8">
    <source>
        <dbReference type="EMBL" id="KOF76774.1"/>
    </source>
</evidence>
<keyword evidence="2" id="KW-0597">Phosphoprotein</keyword>
<dbReference type="PROSITE" id="PS01013">
    <property type="entry name" value="OSBP"/>
    <property type="match status" value="1"/>
</dbReference>
<dbReference type="FunFam" id="1.10.287.2720:FF:000001">
    <property type="entry name" value="Oxysterol-binding OBPalpha"/>
    <property type="match status" value="1"/>
</dbReference>
<dbReference type="GO" id="GO:0016020">
    <property type="term" value="C:membrane"/>
    <property type="evidence" value="ECO:0007669"/>
    <property type="project" value="TreeGrafter"/>
</dbReference>
<keyword evidence="4" id="KW-0446">Lipid-binding</keyword>
<feature type="compositionally biased region" description="Polar residues" evidence="7">
    <location>
        <begin position="407"/>
        <end position="424"/>
    </location>
</feature>
<sequence>MADFERKLSESDVYLQILIEQVKIIYSLSLSSSSSSSSSSSVVDSFSFIIISVLQQLLYAGMGWTAFLKQCFIDRCLSCHQLSSVSKQGLRKQGLVFNEEESLEDRIELCEDLTVKEKYNVIKVTAEPMRFNAALAQVLFKWHQHLKERACVCGRQQCYQDGIVENMGELAAIFNRSNCHCRNFDLKGFSEWSCALWESTTTRVIQYLLIVEWLFTKTGSVLDLSSAGCVNIQQALETPVKDSLVLQLLLRFSVLLLLQAMIESIKHTIVMLQITKESLKGPVVNSTLYDLVPAAPRIKIHPAEAANSLQEDNTTLHNSVETATEAQLLENDVCISQSMPNINIGSSSIVSNSNSSNIPTDSHAPVNMKRTDASSNQVSVTQVPDISYSSSEDEDFYDAEEYRYGSPKTTSEKSATSGEASPMQTPAEESPVETALPRVITSEDDIFDAFLQLDALPNTNHSKSVVGAFYWHGPVKRHWHQPRLDGAFYVPPAWKPVKGHWHRPHLVGAFYMSPAWEPWLSSRSGGTGRKSGGSGGMKLYDEEDREELESLENHGSVITHLLSQVRIGMDLTKVVLPTFILERRSLLEMYADFFAHPDLFVKIADIDNPKDRMLQVVRWYMSAFHAGRKSEIAKKPYNPILGEIFRCHWKIPGVSNCSTAESPLFPWAREDNLIFIAEQVSHHPPISAFYAEHYDKRISLDGYIWTKSKFLGLSIGVHMIGQAVLSVPDFEEEYIFTFPNGYGRSILTVPWVELGGKVSLTCPKSGYSANIEFHTKPFYGGKKHRITAEILAANEKKPFCSIEGEWNGVMYAKHSSGERHPTIETIETMPKQTTGACTGQLLSNGPTQLGKKNLNDDDDDGVCMNEVFVDTKRMPIIKKQVQELDKQDAMESRNLWRDVTYNLKIKNINSATEAKHLLEQRQRDEAKERKEKGFVWETKYFHEVGEHWVYDNPLLKRIPPKSSAGNTNSALQQQST</sequence>
<proteinExistence type="inferred from homology"/>
<feature type="region of interest" description="Disordered" evidence="7">
    <location>
        <begin position="351"/>
        <end position="433"/>
    </location>
</feature>
<dbReference type="GO" id="GO:0032934">
    <property type="term" value="F:sterol binding"/>
    <property type="evidence" value="ECO:0007669"/>
    <property type="project" value="TreeGrafter"/>
</dbReference>
<evidence type="ECO:0000256" key="1">
    <source>
        <dbReference type="ARBA" id="ARBA00022448"/>
    </source>
</evidence>
<name>A0A0L8GIU7_OCTBM</name>
<gene>
    <name evidence="8" type="ORF">OCBIM_22032939mg</name>
</gene>
<dbReference type="PANTHER" id="PTHR10972">
    <property type="entry name" value="OXYSTEROL-BINDING PROTEIN-RELATED"/>
    <property type="match status" value="1"/>
</dbReference>
<feature type="compositionally biased region" description="Polar residues" evidence="7">
    <location>
        <begin position="373"/>
        <end position="384"/>
    </location>
</feature>
<keyword evidence="3 6" id="KW-0445">Lipid transport</keyword>
<evidence type="ECO:0000256" key="4">
    <source>
        <dbReference type="ARBA" id="ARBA00023121"/>
    </source>
</evidence>
<accession>A0A0L8GIU7</accession>
<dbReference type="PANTHER" id="PTHR10972:SF200">
    <property type="entry name" value="OXYSTEROL-BINDING PROTEIN-RELATED PROTEIN 9"/>
    <property type="match status" value="1"/>
</dbReference>
<keyword evidence="1 6" id="KW-0813">Transport</keyword>
<dbReference type="Pfam" id="PF01237">
    <property type="entry name" value="Oxysterol_BP"/>
    <property type="match status" value="1"/>
</dbReference>
<dbReference type="InterPro" id="IPR000648">
    <property type="entry name" value="Oxysterol-bd"/>
</dbReference>
<dbReference type="STRING" id="37653.A0A0L8GIU7"/>
<dbReference type="SUPFAM" id="SSF144000">
    <property type="entry name" value="Oxysterol-binding protein-like"/>
    <property type="match status" value="1"/>
</dbReference>
<dbReference type="FunFam" id="3.30.70.3490:FF:000001">
    <property type="entry name" value="Oxysterol-binding protein"/>
    <property type="match status" value="1"/>
</dbReference>
<evidence type="ECO:0000256" key="5">
    <source>
        <dbReference type="RuleBase" id="RU003844"/>
    </source>
</evidence>
<reference evidence="8" key="1">
    <citation type="submission" date="2015-07" db="EMBL/GenBank/DDBJ databases">
        <title>MeaNS - Measles Nucleotide Surveillance Program.</title>
        <authorList>
            <person name="Tran T."/>
            <person name="Druce J."/>
        </authorList>
    </citation>
    <scope>NUCLEOTIDE SEQUENCE</scope>
    <source>
        <strain evidence="8">UCB-OBI-ISO-001</strain>
        <tissue evidence="8">Gonad</tissue>
    </source>
</reference>
<dbReference type="Gene3D" id="1.10.287.2720">
    <property type="match status" value="1"/>
</dbReference>
<dbReference type="OrthoDB" id="14833at2759"/>
<dbReference type="Gene3D" id="3.30.70.3490">
    <property type="match status" value="1"/>
</dbReference>
<dbReference type="InterPro" id="IPR037239">
    <property type="entry name" value="OSBP_sf"/>
</dbReference>
<evidence type="ECO:0000256" key="6">
    <source>
        <dbReference type="RuleBase" id="RU003845"/>
    </source>
</evidence>
<evidence type="ECO:0000256" key="3">
    <source>
        <dbReference type="ARBA" id="ARBA00023055"/>
    </source>
</evidence>
<dbReference type="Gene3D" id="2.40.160.120">
    <property type="match status" value="1"/>
</dbReference>
<dbReference type="EMBL" id="KQ421687">
    <property type="protein sequence ID" value="KOF76774.1"/>
    <property type="molecule type" value="Genomic_DNA"/>
</dbReference>
<organism evidence="8">
    <name type="scientific">Octopus bimaculoides</name>
    <name type="common">California two-spotted octopus</name>
    <dbReference type="NCBI Taxonomy" id="37653"/>
    <lineage>
        <taxon>Eukaryota</taxon>
        <taxon>Metazoa</taxon>
        <taxon>Spiralia</taxon>
        <taxon>Lophotrochozoa</taxon>
        <taxon>Mollusca</taxon>
        <taxon>Cephalopoda</taxon>
        <taxon>Coleoidea</taxon>
        <taxon>Octopodiformes</taxon>
        <taxon>Octopoda</taxon>
        <taxon>Incirrata</taxon>
        <taxon>Octopodidae</taxon>
        <taxon>Octopus</taxon>
    </lineage>
</organism>
<protein>
    <recommendedName>
        <fullName evidence="6">Oxysterol-binding protein</fullName>
    </recommendedName>
</protein>
<dbReference type="GO" id="GO:0005829">
    <property type="term" value="C:cytosol"/>
    <property type="evidence" value="ECO:0007669"/>
    <property type="project" value="TreeGrafter"/>
</dbReference>
<dbReference type="FunFam" id="2.40.160.120:FF:000002">
    <property type="entry name" value="Oxysterol-binding protein"/>
    <property type="match status" value="1"/>
</dbReference>
<dbReference type="GO" id="GO:0006869">
    <property type="term" value="P:lipid transport"/>
    <property type="evidence" value="ECO:0007669"/>
    <property type="project" value="UniProtKB-KW"/>
</dbReference>
<dbReference type="AlphaFoldDB" id="A0A0L8GIU7"/>
<dbReference type="InterPro" id="IPR018494">
    <property type="entry name" value="Oxysterol-bd_CS"/>
</dbReference>
<evidence type="ECO:0000256" key="7">
    <source>
        <dbReference type="SAM" id="MobiDB-lite"/>
    </source>
</evidence>